<sequence>MEWARMGMMSDRKVSRRLSGRPIPKRGQVKVGIVVGLAHSVASIFSHSHSSRRAAPTASHFS</sequence>
<dbReference type="AlphaFoldDB" id="B9S603"/>
<dbReference type="InParanoid" id="B9S603"/>
<feature type="compositionally biased region" description="Basic residues" evidence="1">
    <location>
        <begin position="14"/>
        <end position="23"/>
    </location>
</feature>
<evidence type="ECO:0000313" key="2">
    <source>
        <dbReference type="EMBL" id="EEF40912.1"/>
    </source>
</evidence>
<dbReference type="PANTHER" id="PTHR36615:SF6">
    <property type="match status" value="1"/>
</dbReference>
<dbReference type="PANTHER" id="PTHR36615">
    <property type="entry name" value="PROTEIN, PUTATIVE-RELATED"/>
    <property type="match status" value="1"/>
</dbReference>
<feature type="region of interest" description="Disordered" evidence="1">
    <location>
        <begin position="1"/>
        <end position="23"/>
    </location>
</feature>
<name>B9S603_RICCO</name>
<accession>B9S603</accession>
<protein>
    <submittedName>
        <fullName evidence="2">Uncharacterized protein</fullName>
    </submittedName>
</protein>
<evidence type="ECO:0000313" key="3">
    <source>
        <dbReference type="Proteomes" id="UP000008311"/>
    </source>
</evidence>
<dbReference type="eggNOG" id="ENOG502SEIE">
    <property type="taxonomic scope" value="Eukaryota"/>
</dbReference>
<evidence type="ECO:0000256" key="1">
    <source>
        <dbReference type="SAM" id="MobiDB-lite"/>
    </source>
</evidence>
<dbReference type="EMBL" id="EQ973877">
    <property type="protein sequence ID" value="EEF40912.1"/>
    <property type="molecule type" value="Genomic_DNA"/>
</dbReference>
<proteinExistence type="predicted"/>
<organism evidence="2 3">
    <name type="scientific">Ricinus communis</name>
    <name type="common">Castor bean</name>
    <dbReference type="NCBI Taxonomy" id="3988"/>
    <lineage>
        <taxon>Eukaryota</taxon>
        <taxon>Viridiplantae</taxon>
        <taxon>Streptophyta</taxon>
        <taxon>Embryophyta</taxon>
        <taxon>Tracheophyta</taxon>
        <taxon>Spermatophyta</taxon>
        <taxon>Magnoliopsida</taxon>
        <taxon>eudicotyledons</taxon>
        <taxon>Gunneridae</taxon>
        <taxon>Pentapetalae</taxon>
        <taxon>rosids</taxon>
        <taxon>fabids</taxon>
        <taxon>Malpighiales</taxon>
        <taxon>Euphorbiaceae</taxon>
        <taxon>Acalyphoideae</taxon>
        <taxon>Acalypheae</taxon>
        <taxon>Ricinus</taxon>
    </lineage>
</organism>
<gene>
    <name evidence="2" type="ORF">RCOM_1062910</name>
</gene>
<keyword evidence="3" id="KW-1185">Reference proteome</keyword>
<reference evidence="3" key="1">
    <citation type="journal article" date="2010" name="Nat. Biotechnol.">
        <title>Draft genome sequence of the oilseed species Ricinus communis.</title>
        <authorList>
            <person name="Chan A.P."/>
            <person name="Crabtree J."/>
            <person name="Zhao Q."/>
            <person name="Lorenzi H."/>
            <person name="Orvis J."/>
            <person name="Puiu D."/>
            <person name="Melake-Berhan A."/>
            <person name="Jones K.M."/>
            <person name="Redman J."/>
            <person name="Chen G."/>
            <person name="Cahoon E.B."/>
            <person name="Gedil M."/>
            <person name="Stanke M."/>
            <person name="Haas B.J."/>
            <person name="Wortman J.R."/>
            <person name="Fraser-Liggett C.M."/>
            <person name="Ravel J."/>
            <person name="Rabinowicz P.D."/>
        </authorList>
    </citation>
    <scope>NUCLEOTIDE SEQUENCE [LARGE SCALE GENOMIC DNA]</scope>
    <source>
        <strain evidence="3">cv. Hale</strain>
    </source>
</reference>
<dbReference type="Proteomes" id="UP000008311">
    <property type="component" value="Unassembled WGS sequence"/>
</dbReference>